<dbReference type="PRINTS" id="PR00420">
    <property type="entry name" value="RNGMNOXGNASE"/>
</dbReference>
<name>A0A173LXB0_9MICO</name>
<evidence type="ECO:0000313" key="4">
    <source>
        <dbReference type="EMBL" id="BAU99488.1"/>
    </source>
</evidence>
<dbReference type="PANTHER" id="PTHR43004:SF3">
    <property type="entry name" value="P-HYDROXYBENZOATE HYDROXYLASE"/>
    <property type="match status" value="1"/>
</dbReference>
<sequence>MTTTIRTQVGILGAGPAGLQLAHLLQRAGIDSVVIDGRSREDIEETVKAGILESPAVEVLVDTDVVSREHVETMRHDGIEFHFDGHAHRFDFPSLTGKGVYLFPQHEVLKAQIKARVAAGVTPLFEHLADKVVDGPNGPMIVGKTATGEAFEISADFVIGADGSMSIAREYVTGDRFSGMAREYPFGWYGILVEAPPSSEELIYSRSEEGFVLISTRDEHIQRMYFQCDPNMDVNAVNDEQIWDKLQAGVATHELKRGPIFRKDVLKFRSYVHDSLRKNKVFLMGDAAHTVPPTGAKGLNLAFSDVLWLNRALREYYRSGSEKYLDTYQEDALKRIWKAANYSYMMTTMLHIAPDATEFDKNRQVADLYSHTESLAGQTFIAEGYVGWDYDADDWRS</sequence>
<dbReference type="Gene3D" id="3.30.9.10">
    <property type="entry name" value="D-Amino Acid Oxidase, subunit A, domain 2"/>
    <property type="match status" value="1"/>
</dbReference>
<accession>A0A173LXB0</accession>
<dbReference type="InterPro" id="IPR036188">
    <property type="entry name" value="FAD/NAD-bd_sf"/>
</dbReference>
<organism evidence="4 5">
    <name type="scientific">Aurantimicrobium minutum</name>
    <dbReference type="NCBI Taxonomy" id="708131"/>
    <lineage>
        <taxon>Bacteria</taxon>
        <taxon>Bacillati</taxon>
        <taxon>Actinomycetota</taxon>
        <taxon>Actinomycetes</taxon>
        <taxon>Micrococcales</taxon>
        <taxon>Microbacteriaceae</taxon>
        <taxon>Aurantimicrobium</taxon>
    </lineage>
</organism>
<dbReference type="InterPro" id="IPR050641">
    <property type="entry name" value="RIFMO-like"/>
</dbReference>
<dbReference type="Proteomes" id="UP000243847">
    <property type="component" value="Chromosome sequence1"/>
</dbReference>
<protein>
    <submittedName>
        <fullName evidence="4">2-octaprenyl-6-methoxyphenol hydroxylase</fullName>
    </submittedName>
</protein>
<dbReference type="OrthoDB" id="9791689at2"/>
<gene>
    <name evidence="4" type="ORF">AUMI_19460</name>
</gene>
<evidence type="ECO:0000256" key="1">
    <source>
        <dbReference type="ARBA" id="ARBA00022630"/>
    </source>
</evidence>
<reference evidence="4 5" key="1">
    <citation type="journal article" date="2016" name="Genome Announc.">
        <title>Complete Genome Sequence of Aurantimicrobium minutum Type Strain KNCT, a Planktonic Ultramicrobacterium Isolated from River Water.</title>
        <authorList>
            <person name="Nakai R."/>
            <person name="Fujisawa T."/>
            <person name="Nakamura Y."/>
            <person name="Nishide H."/>
            <person name="Uchiyama I."/>
            <person name="Baba T."/>
            <person name="Toyoda A."/>
            <person name="Fujiyama A."/>
            <person name="Naganuma T."/>
            <person name="Niki H."/>
        </authorList>
    </citation>
    <scope>NUCLEOTIDE SEQUENCE [LARGE SCALE GENOMIC DNA]</scope>
    <source>
        <strain evidence="4 5">KNC</strain>
    </source>
</reference>
<dbReference type="NCBIfam" id="NF006091">
    <property type="entry name" value="PRK08243.1"/>
    <property type="match status" value="1"/>
</dbReference>
<evidence type="ECO:0000256" key="2">
    <source>
        <dbReference type="ARBA" id="ARBA00022827"/>
    </source>
</evidence>
<keyword evidence="2" id="KW-0274">FAD</keyword>
<keyword evidence="1" id="KW-0285">Flavoprotein</keyword>
<dbReference type="GO" id="GO:0016709">
    <property type="term" value="F:oxidoreductase activity, acting on paired donors, with incorporation or reduction of molecular oxygen, NAD(P)H as one donor, and incorporation of one atom of oxygen"/>
    <property type="evidence" value="ECO:0007669"/>
    <property type="project" value="UniProtKB-ARBA"/>
</dbReference>
<dbReference type="Gene3D" id="3.50.50.60">
    <property type="entry name" value="FAD/NAD(P)-binding domain"/>
    <property type="match status" value="1"/>
</dbReference>
<dbReference type="SUPFAM" id="SSF51905">
    <property type="entry name" value="FAD/NAD(P)-binding domain"/>
    <property type="match status" value="1"/>
</dbReference>
<dbReference type="PANTHER" id="PTHR43004">
    <property type="entry name" value="TRK SYSTEM POTASSIUM UPTAKE PROTEIN"/>
    <property type="match status" value="1"/>
</dbReference>
<dbReference type="KEGG" id="amin:AUMI_19460"/>
<dbReference type="Pfam" id="PF01494">
    <property type="entry name" value="FAD_binding_3"/>
    <property type="match status" value="1"/>
</dbReference>
<dbReference type="RefSeq" id="WP_096381951.1">
    <property type="nucleotide sequence ID" value="NZ_AP017457.1"/>
</dbReference>
<evidence type="ECO:0000313" key="5">
    <source>
        <dbReference type="Proteomes" id="UP000243847"/>
    </source>
</evidence>
<dbReference type="EMBL" id="AP017457">
    <property type="protein sequence ID" value="BAU99488.1"/>
    <property type="molecule type" value="Genomic_DNA"/>
</dbReference>
<dbReference type="GO" id="GO:0071949">
    <property type="term" value="F:FAD binding"/>
    <property type="evidence" value="ECO:0007669"/>
    <property type="project" value="InterPro"/>
</dbReference>
<feature type="domain" description="FAD-binding" evidence="3">
    <location>
        <begin position="6"/>
        <end position="340"/>
    </location>
</feature>
<evidence type="ECO:0000259" key="3">
    <source>
        <dbReference type="Pfam" id="PF01494"/>
    </source>
</evidence>
<dbReference type="InterPro" id="IPR002938">
    <property type="entry name" value="FAD-bd"/>
</dbReference>
<dbReference type="AlphaFoldDB" id="A0A173LXB0"/>
<dbReference type="GeneID" id="80452139"/>
<dbReference type="SUPFAM" id="SSF54373">
    <property type="entry name" value="FAD-linked reductases, C-terminal domain"/>
    <property type="match status" value="1"/>
</dbReference>
<proteinExistence type="predicted"/>